<dbReference type="Gene3D" id="1.20.144.10">
    <property type="entry name" value="Phosphatidic acid phosphatase type 2/haloperoxidase"/>
    <property type="match status" value="1"/>
</dbReference>
<keyword evidence="5" id="KW-1185">Reference proteome</keyword>
<dbReference type="RefSeq" id="WP_108954147.1">
    <property type="nucleotide sequence ID" value="NZ_BEVZ01000004.1"/>
</dbReference>
<feature type="region of interest" description="Disordered" evidence="1">
    <location>
        <begin position="210"/>
        <end position="229"/>
    </location>
</feature>
<feature type="transmembrane region" description="Helical" evidence="2">
    <location>
        <begin position="63"/>
        <end position="86"/>
    </location>
</feature>
<organism evidence="4 5">
    <name type="scientific">Streptomyces fragilis</name>
    <dbReference type="NCBI Taxonomy" id="67301"/>
    <lineage>
        <taxon>Bacteria</taxon>
        <taxon>Bacillati</taxon>
        <taxon>Actinomycetota</taxon>
        <taxon>Actinomycetes</taxon>
        <taxon>Kitasatosporales</taxon>
        <taxon>Streptomycetaceae</taxon>
        <taxon>Streptomyces</taxon>
    </lineage>
</organism>
<feature type="transmembrane region" description="Helical" evidence="2">
    <location>
        <begin position="98"/>
        <end position="121"/>
    </location>
</feature>
<evidence type="ECO:0000313" key="5">
    <source>
        <dbReference type="Proteomes" id="UP001550850"/>
    </source>
</evidence>
<name>A0ABV2YPW1_9ACTN</name>
<keyword evidence="2" id="KW-1133">Transmembrane helix</keyword>
<keyword evidence="2" id="KW-0472">Membrane</keyword>
<evidence type="ECO:0000256" key="1">
    <source>
        <dbReference type="SAM" id="MobiDB-lite"/>
    </source>
</evidence>
<evidence type="ECO:0000256" key="2">
    <source>
        <dbReference type="SAM" id="Phobius"/>
    </source>
</evidence>
<reference evidence="4 5" key="1">
    <citation type="submission" date="2024-06" db="EMBL/GenBank/DDBJ databases">
        <title>The Natural Products Discovery Center: Release of the First 8490 Sequenced Strains for Exploring Actinobacteria Biosynthetic Diversity.</title>
        <authorList>
            <person name="Kalkreuter E."/>
            <person name="Kautsar S.A."/>
            <person name="Yang D."/>
            <person name="Bader C.D."/>
            <person name="Teijaro C.N."/>
            <person name="Fluegel L."/>
            <person name="Davis C.M."/>
            <person name="Simpson J.R."/>
            <person name="Lauterbach L."/>
            <person name="Steele A.D."/>
            <person name="Gui C."/>
            <person name="Meng S."/>
            <person name="Li G."/>
            <person name="Viehrig K."/>
            <person name="Ye F."/>
            <person name="Su P."/>
            <person name="Kiefer A.F."/>
            <person name="Nichols A."/>
            <person name="Cepeda A.J."/>
            <person name="Yan W."/>
            <person name="Fan B."/>
            <person name="Jiang Y."/>
            <person name="Adhikari A."/>
            <person name="Zheng C.-J."/>
            <person name="Schuster L."/>
            <person name="Cowan T.M."/>
            <person name="Smanski M.J."/>
            <person name="Chevrette M.G."/>
            <person name="De Carvalho L.P.S."/>
            <person name="Shen B."/>
        </authorList>
    </citation>
    <scope>NUCLEOTIDE SEQUENCE [LARGE SCALE GENOMIC DNA]</scope>
    <source>
        <strain evidence="4 5">NPDC038104</strain>
    </source>
</reference>
<feature type="domain" description="Phosphatidic acid phosphatase type 2/haloperoxidase" evidence="3">
    <location>
        <begin position="98"/>
        <end position="209"/>
    </location>
</feature>
<feature type="transmembrane region" description="Helical" evidence="2">
    <location>
        <begin position="141"/>
        <end position="159"/>
    </location>
</feature>
<gene>
    <name evidence="4" type="ORF">AB0E65_26710</name>
</gene>
<proteinExistence type="predicted"/>
<evidence type="ECO:0000259" key="3">
    <source>
        <dbReference type="SMART" id="SM00014"/>
    </source>
</evidence>
<feature type="transmembrane region" description="Helical" evidence="2">
    <location>
        <begin position="166"/>
        <end position="188"/>
    </location>
</feature>
<dbReference type="Pfam" id="PF01569">
    <property type="entry name" value="PAP2"/>
    <property type="match status" value="1"/>
</dbReference>
<dbReference type="InterPro" id="IPR036938">
    <property type="entry name" value="PAP2/HPO_sf"/>
</dbReference>
<dbReference type="SUPFAM" id="SSF48317">
    <property type="entry name" value="Acid phosphatase/Vanadium-dependent haloperoxidase"/>
    <property type="match status" value="1"/>
</dbReference>
<comment type="caution">
    <text evidence="4">The sequence shown here is derived from an EMBL/GenBank/DDBJ whole genome shotgun (WGS) entry which is preliminary data.</text>
</comment>
<accession>A0ABV2YPW1</accession>
<evidence type="ECO:0000313" key="4">
    <source>
        <dbReference type="EMBL" id="MEU3557773.1"/>
    </source>
</evidence>
<dbReference type="InterPro" id="IPR000326">
    <property type="entry name" value="PAP2/HPO"/>
</dbReference>
<dbReference type="Proteomes" id="UP001550850">
    <property type="component" value="Unassembled WGS sequence"/>
</dbReference>
<sequence length="229" mass="23807">MPITSPRPPAPPRPRPSSRRALPWLLGLLFAVLTWQVAAEGPLARADERLGRALIHRDGLSAFLADLGNAEVALPVLAAAAGWAVLRGRRAGRARWWTPAAVAAGAAVAVPLVVAPLQALIARPGPPPMAPETGFYPSGHTATAVVLHGVAALLLLPWLRRRAARLAVVLLWAALVAGTAVGLVRHGYHWPLDVLGSLAAGGAVLTARTGGSPAPWDARTAPPGDVRCR</sequence>
<dbReference type="EMBL" id="JBEZUR010000069">
    <property type="protein sequence ID" value="MEU3557773.1"/>
    <property type="molecule type" value="Genomic_DNA"/>
</dbReference>
<keyword evidence="2" id="KW-0812">Transmembrane</keyword>
<protein>
    <submittedName>
        <fullName evidence="4">Phosphatase PAP2 family protein</fullName>
    </submittedName>
</protein>
<dbReference type="SMART" id="SM00014">
    <property type="entry name" value="acidPPc"/>
    <property type="match status" value="1"/>
</dbReference>